<evidence type="ECO:0000256" key="1">
    <source>
        <dbReference type="SAM" id="Phobius"/>
    </source>
</evidence>
<dbReference type="EMBL" id="CP165628">
    <property type="protein sequence ID" value="XDU74596.1"/>
    <property type="molecule type" value="Genomic_DNA"/>
</dbReference>
<evidence type="ECO:0008006" key="3">
    <source>
        <dbReference type="Google" id="ProtNLM"/>
    </source>
</evidence>
<organism evidence="2">
    <name type="scientific">Rouxiella sp. WC2420</name>
    <dbReference type="NCBI Taxonomy" id="3234145"/>
    <lineage>
        <taxon>Bacteria</taxon>
        <taxon>Pseudomonadati</taxon>
        <taxon>Pseudomonadota</taxon>
        <taxon>Gammaproteobacteria</taxon>
        <taxon>Enterobacterales</taxon>
        <taxon>Yersiniaceae</taxon>
        <taxon>Rouxiella</taxon>
    </lineage>
</organism>
<feature type="transmembrane region" description="Helical" evidence="1">
    <location>
        <begin position="43"/>
        <end position="69"/>
    </location>
</feature>
<sequence length="83" mass="8558">MMPSKKASWSPFGEGGINPYVYCAGDPINRAAPSGHMSWQAKLGIASGALGILLAGITFGASLAAYGLAATSAHPQWIKNLCH</sequence>
<gene>
    <name evidence="2" type="ORF">AB3G37_11180</name>
</gene>
<dbReference type="RefSeq" id="WP_369790733.1">
    <property type="nucleotide sequence ID" value="NZ_CP165628.1"/>
</dbReference>
<keyword evidence="1" id="KW-1133">Transmembrane helix</keyword>
<accession>A0AB39VWM9</accession>
<proteinExistence type="predicted"/>
<keyword evidence="1" id="KW-0472">Membrane</keyword>
<reference evidence="2" key="1">
    <citation type="submission" date="2024-07" db="EMBL/GenBank/DDBJ databases">
        <authorList>
            <person name="Biller S.J."/>
        </authorList>
    </citation>
    <scope>NUCLEOTIDE SEQUENCE</scope>
    <source>
        <strain evidence="2">WC2420</strain>
    </source>
</reference>
<dbReference type="AlphaFoldDB" id="A0AB39VWM9"/>
<evidence type="ECO:0000313" key="2">
    <source>
        <dbReference type="EMBL" id="XDU74596.1"/>
    </source>
</evidence>
<name>A0AB39VWM9_9GAMM</name>
<keyword evidence="1" id="KW-0812">Transmembrane</keyword>
<protein>
    <recommendedName>
        <fullName evidence="3">RHS repeat-associated core domain-containing protein</fullName>
    </recommendedName>
</protein>